<gene>
    <name evidence="3" type="ORF">BKD89_06940</name>
</gene>
<evidence type="ECO:0000256" key="2">
    <source>
        <dbReference type="ARBA" id="ARBA00022490"/>
    </source>
</evidence>
<dbReference type="Pfam" id="PF14811">
    <property type="entry name" value="TPD"/>
    <property type="match status" value="1"/>
</dbReference>
<dbReference type="Proteomes" id="UP000273278">
    <property type="component" value="Chromosome"/>
</dbReference>
<dbReference type="PANTHER" id="PTHR31661">
    <property type="entry name" value="SIMILAR TO CDNA SEQUENCE BC052040"/>
    <property type="match status" value="1"/>
</dbReference>
<dbReference type="GO" id="GO:0005737">
    <property type="term" value="C:cytoplasm"/>
    <property type="evidence" value="ECO:0007669"/>
    <property type="project" value="UniProtKB-SubCell"/>
</dbReference>
<dbReference type="AlphaFoldDB" id="A0A3G3IIJ6"/>
<dbReference type="RefSeq" id="WP_015505302.1">
    <property type="nucleotide sequence ID" value="NZ_CP017686.1"/>
</dbReference>
<organism evidence="3 4">
    <name type="scientific">Methanomethylophilus alvi</name>
    <dbReference type="NCBI Taxonomy" id="1291540"/>
    <lineage>
        <taxon>Archaea</taxon>
        <taxon>Methanobacteriati</taxon>
        <taxon>Thermoplasmatota</taxon>
        <taxon>Thermoplasmata</taxon>
        <taxon>Methanomassiliicoccales</taxon>
        <taxon>Methanomethylophilaceae</taxon>
        <taxon>Methanomethylophilus</taxon>
    </lineage>
</organism>
<reference evidence="3 4" key="1">
    <citation type="submission" date="2016-10" db="EMBL/GenBank/DDBJ databases">
        <title>Complete genome of the TMA-utilizing, human hosted archaeon Methanomethylophilus alvus Gen. nov, sp. nov., strain Mx-05, derived from a pure culture.</title>
        <authorList>
            <person name="Brugere J.-F."/>
            <person name="Ben Hania W."/>
            <person name="Chaudhary P.P."/>
            <person name="Gaci N."/>
            <person name="Borrel G."/>
            <person name="Cao Van Tuat L."/>
            <person name="Fardeau M.-L."/>
            <person name="Harris H.M.B."/>
            <person name="O'Toole P.W."/>
            <person name="Ollivier B."/>
        </authorList>
    </citation>
    <scope>NUCLEOTIDE SEQUENCE [LARGE SCALE GENOMIC DNA]</scope>
    <source>
        <strain evidence="3 4">Mx-05</strain>
    </source>
</reference>
<dbReference type="PANTHER" id="PTHR31661:SF1">
    <property type="entry name" value="CDAN1-INTERACTING NUCLEASE 1"/>
    <property type="match status" value="1"/>
</dbReference>
<proteinExistence type="predicted"/>
<protein>
    <recommendedName>
        <fullName evidence="5">TPD domain-containing protein</fullName>
    </recommendedName>
</protein>
<dbReference type="EMBL" id="CP017686">
    <property type="protein sequence ID" value="AYQ55528.1"/>
    <property type="molecule type" value="Genomic_DNA"/>
</dbReference>
<comment type="subcellular location">
    <subcellularLocation>
        <location evidence="1">Cytoplasm</location>
    </subcellularLocation>
</comment>
<sequence>MEYGEYKRLYDGLNGIDDIQRFIDEGYDRRLLETLYTQKVNRMVKKRFHAVKSKAPQMLKAWKKGETICQIADRYNFPPILVAMMIFQQDGCGRKVFWEYVRDPDLLDSPETAAELREATEKDIAYSPDANERNKERGQWGEGLLWKWLDDQGISYQTEADEREDEAHQGKTPDCLLDEPMMFEGKEIHWIESKASFGDAVEFKFNSKKQLIPYTELFGQGIVVYWTGHLDGMECPPGIILEDIRILEKKLERSDDD</sequence>
<dbReference type="InterPro" id="IPR029404">
    <property type="entry name" value="CDIN1"/>
</dbReference>
<evidence type="ECO:0000313" key="3">
    <source>
        <dbReference type="EMBL" id="AYQ55528.1"/>
    </source>
</evidence>
<evidence type="ECO:0000256" key="1">
    <source>
        <dbReference type="ARBA" id="ARBA00004496"/>
    </source>
</evidence>
<dbReference type="OMA" id="CYWNRFG"/>
<name>A0A3G3IIJ6_9ARCH</name>
<evidence type="ECO:0000313" key="4">
    <source>
        <dbReference type="Proteomes" id="UP000273278"/>
    </source>
</evidence>
<evidence type="ECO:0008006" key="5">
    <source>
        <dbReference type="Google" id="ProtNLM"/>
    </source>
</evidence>
<keyword evidence="2" id="KW-0963">Cytoplasm</keyword>
<accession>A0A3G3IIJ6</accession>
<dbReference type="GeneID" id="41322186"/>